<evidence type="ECO:0000313" key="2">
    <source>
        <dbReference type="Proteomes" id="UP000756346"/>
    </source>
</evidence>
<evidence type="ECO:0000313" key="1">
    <source>
        <dbReference type="EMBL" id="KAH7033055.1"/>
    </source>
</evidence>
<name>A0A9P9BRQ4_9PEZI</name>
<proteinExistence type="predicted"/>
<dbReference type="OrthoDB" id="4759455at2759"/>
<dbReference type="GeneID" id="70191393"/>
<comment type="caution">
    <text evidence="1">The sequence shown here is derived from an EMBL/GenBank/DDBJ whole genome shotgun (WGS) entry which is preliminary data.</text>
</comment>
<reference evidence="1" key="1">
    <citation type="journal article" date="2021" name="Nat. Commun.">
        <title>Genetic determinants of endophytism in the Arabidopsis root mycobiome.</title>
        <authorList>
            <person name="Mesny F."/>
            <person name="Miyauchi S."/>
            <person name="Thiergart T."/>
            <person name="Pickel B."/>
            <person name="Atanasova L."/>
            <person name="Karlsson M."/>
            <person name="Huettel B."/>
            <person name="Barry K.W."/>
            <person name="Haridas S."/>
            <person name="Chen C."/>
            <person name="Bauer D."/>
            <person name="Andreopoulos W."/>
            <person name="Pangilinan J."/>
            <person name="LaButti K."/>
            <person name="Riley R."/>
            <person name="Lipzen A."/>
            <person name="Clum A."/>
            <person name="Drula E."/>
            <person name="Henrissat B."/>
            <person name="Kohler A."/>
            <person name="Grigoriev I.V."/>
            <person name="Martin F.M."/>
            <person name="Hacquard S."/>
        </authorList>
    </citation>
    <scope>NUCLEOTIDE SEQUENCE</scope>
    <source>
        <strain evidence="1">MPI-CAGE-CH-0230</strain>
    </source>
</reference>
<sequence length="323" mass="35820">MAATWLSIWSPPAGFSGSYVTEDTRIRPKFLSVLYVGDSQKSAYLRSTGRRSAKCPHTIAIMHDRSQDVGDYTLSKSNTRKFQAQPQAVRNHLHHFIQNAADCVLPRLVRPVCGAIVLFAEDVDGLDNAARMIASWTVQAKEDEAGGKPHLYVVSNAASGPNTCSISLLVRIELITALRAISPQRPYSMNEASQMVAACFRGITQVREEEIHKSLDDFEAFQAHTDNTDLVELIGVHLRDFGPQPFKFVDALNRRYPLPSCAYPNAAILARHLSSAGYDSVHVLASLLAKEMSETSLMGKFHSIVVDLPHTNPHHSLRAFWRV</sequence>
<keyword evidence="2" id="KW-1185">Reference proteome</keyword>
<organism evidence="1 2">
    <name type="scientific">Microdochium trichocladiopsis</name>
    <dbReference type="NCBI Taxonomy" id="1682393"/>
    <lineage>
        <taxon>Eukaryota</taxon>
        <taxon>Fungi</taxon>
        <taxon>Dikarya</taxon>
        <taxon>Ascomycota</taxon>
        <taxon>Pezizomycotina</taxon>
        <taxon>Sordariomycetes</taxon>
        <taxon>Xylariomycetidae</taxon>
        <taxon>Xylariales</taxon>
        <taxon>Microdochiaceae</taxon>
        <taxon>Microdochium</taxon>
    </lineage>
</organism>
<dbReference type="RefSeq" id="XP_046013887.1">
    <property type="nucleotide sequence ID" value="XM_046161847.1"/>
</dbReference>
<protein>
    <submittedName>
        <fullName evidence="1">Uncharacterized protein</fullName>
    </submittedName>
</protein>
<dbReference type="Proteomes" id="UP000756346">
    <property type="component" value="Unassembled WGS sequence"/>
</dbReference>
<accession>A0A9P9BRQ4</accession>
<gene>
    <name evidence="1" type="ORF">B0I36DRAFT_407652</name>
</gene>
<dbReference type="EMBL" id="JAGTJQ010000004">
    <property type="protein sequence ID" value="KAH7033055.1"/>
    <property type="molecule type" value="Genomic_DNA"/>
</dbReference>
<dbReference type="AlphaFoldDB" id="A0A9P9BRQ4"/>